<dbReference type="Gene3D" id="3.40.50.720">
    <property type="entry name" value="NAD(P)-binding Rossmann-like Domain"/>
    <property type="match status" value="1"/>
</dbReference>
<reference evidence="4 5" key="1">
    <citation type="submission" date="2018-06" db="EMBL/GenBank/DDBJ databases">
        <title>Three novel Pseudomonas species isolated from symptomatic oak.</title>
        <authorList>
            <person name="Bueno-Gonzalez V."/>
            <person name="Brady C."/>
        </authorList>
    </citation>
    <scope>NUCLEOTIDE SEQUENCE [LARGE SCALE GENOMIC DNA]</scope>
    <source>
        <strain evidence="3 4">P26B</strain>
        <strain evidence="2 5">P6B</strain>
    </source>
</reference>
<comment type="caution">
    <text evidence="2">The sequence shown here is derived from an EMBL/GenBank/DDBJ whole genome shotgun (WGS) entry which is preliminary data.</text>
</comment>
<protein>
    <submittedName>
        <fullName evidence="2">Epimerase</fullName>
    </submittedName>
</protein>
<proteinExistence type="predicted"/>
<sequence>MKIAVLGATGLLGHHTARAVKAAGHELVLIHRLSSRIERLAYLGAECRAAELLDQRALSRALHGVDGVIFCAGHYPRRPRRWQDEVASALDQTQHFYAACQAVGVGRIVYVGSAIALPRHPQGLPGHEGLFYEGMPRWRNPYVLSKWALDEQAREQARAGLPVMIGIPGLSLGELDAGPSSGRLITAIDSGEMRGYVPGQRNLVDAREAGRGLLLTLERGRVGERYLITGENIQMADLTARIAERLGVPMPVELSLSKANGLAAWGRLRYRLTGAWPWLDETAIALMSGSQFLDGRKAREELGFVARQSVDDTLQHTIQWFADNGYLRQRAG</sequence>
<evidence type="ECO:0000313" key="4">
    <source>
        <dbReference type="Proteomes" id="UP000291334"/>
    </source>
</evidence>
<evidence type="ECO:0000313" key="5">
    <source>
        <dbReference type="Proteomes" id="UP000293172"/>
    </source>
</evidence>
<dbReference type="RefSeq" id="WP_131175203.1">
    <property type="nucleotide sequence ID" value="NZ_QJUL01000024.1"/>
</dbReference>
<dbReference type="SUPFAM" id="SSF51735">
    <property type="entry name" value="NAD(P)-binding Rossmann-fold domains"/>
    <property type="match status" value="1"/>
</dbReference>
<organism evidence="2 5">
    <name type="scientific">Phytopseudomonas dryadis</name>
    <dbReference type="NCBI Taxonomy" id="2487520"/>
    <lineage>
        <taxon>Bacteria</taxon>
        <taxon>Pseudomonadati</taxon>
        <taxon>Pseudomonadota</taxon>
        <taxon>Gammaproteobacteria</taxon>
        <taxon>Pseudomonadales</taxon>
        <taxon>Pseudomonadaceae</taxon>
        <taxon>Phytopseudomonas</taxon>
    </lineage>
</organism>
<evidence type="ECO:0000259" key="1">
    <source>
        <dbReference type="Pfam" id="PF01370"/>
    </source>
</evidence>
<dbReference type="GO" id="GO:0005737">
    <property type="term" value="C:cytoplasm"/>
    <property type="evidence" value="ECO:0007669"/>
    <property type="project" value="TreeGrafter"/>
</dbReference>
<dbReference type="InterPro" id="IPR051783">
    <property type="entry name" value="NAD(P)-dependent_oxidoreduct"/>
</dbReference>
<dbReference type="Pfam" id="PF01370">
    <property type="entry name" value="Epimerase"/>
    <property type="match status" value="1"/>
</dbReference>
<dbReference type="OrthoDB" id="9787292at2"/>
<dbReference type="EMBL" id="QJUM01000012">
    <property type="protein sequence ID" value="TBV06011.1"/>
    <property type="molecule type" value="Genomic_DNA"/>
</dbReference>
<dbReference type="Proteomes" id="UP000291334">
    <property type="component" value="Unassembled WGS sequence"/>
</dbReference>
<dbReference type="InterPro" id="IPR036291">
    <property type="entry name" value="NAD(P)-bd_dom_sf"/>
</dbReference>
<gene>
    <name evidence="3" type="ORF">DNK34_12370</name>
    <name evidence="2" type="ORF">DNK44_16325</name>
</gene>
<dbReference type="Proteomes" id="UP000293172">
    <property type="component" value="Unassembled WGS sequence"/>
</dbReference>
<dbReference type="PANTHER" id="PTHR48079">
    <property type="entry name" value="PROTEIN YEEZ"/>
    <property type="match status" value="1"/>
</dbReference>
<feature type="domain" description="NAD-dependent epimerase/dehydratase" evidence="1">
    <location>
        <begin position="3"/>
        <end position="228"/>
    </location>
</feature>
<dbReference type="EMBL" id="QJUL01000024">
    <property type="protein sequence ID" value="TBU89718.1"/>
    <property type="molecule type" value="Genomic_DNA"/>
</dbReference>
<dbReference type="InterPro" id="IPR001509">
    <property type="entry name" value="Epimerase_deHydtase"/>
</dbReference>
<dbReference type="GO" id="GO:0004029">
    <property type="term" value="F:aldehyde dehydrogenase (NAD+) activity"/>
    <property type="evidence" value="ECO:0007669"/>
    <property type="project" value="TreeGrafter"/>
</dbReference>
<dbReference type="PANTHER" id="PTHR48079:SF6">
    <property type="entry name" value="NAD(P)-BINDING DOMAIN-CONTAINING PROTEIN-RELATED"/>
    <property type="match status" value="1"/>
</dbReference>
<evidence type="ECO:0000313" key="3">
    <source>
        <dbReference type="EMBL" id="TBV06011.1"/>
    </source>
</evidence>
<evidence type="ECO:0000313" key="2">
    <source>
        <dbReference type="EMBL" id="TBU89718.1"/>
    </source>
</evidence>
<name>A0A4Q9QZ42_9GAMM</name>
<accession>A0A4Q9QZ42</accession>
<keyword evidence="4" id="KW-1185">Reference proteome</keyword>
<dbReference type="AlphaFoldDB" id="A0A4Q9QZ42"/>